<dbReference type="AlphaFoldDB" id="A0A2G5BB72"/>
<name>A0A2G5BB72_COERN</name>
<dbReference type="PANTHER" id="PTHR46765:SF1">
    <property type="entry name" value="P-LOOP CONTAINING NUCLEOSIDE TRIPHOSPHATE HYDROLASES SUPERFAMILY PROTEIN"/>
    <property type="match status" value="1"/>
</dbReference>
<reference evidence="5 6" key="1">
    <citation type="journal article" date="2015" name="Genome Biol. Evol.">
        <title>Phylogenomic analyses indicate that early fungi evolved digesting cell walls of algal ancestors of land plants.</title>
        <authorList>
            <person name="Chang Y."/>
            <person name="Wang S."/>
            <person name="Sekimoto S."/>
            <person name="Aerts A.L."/>
            <person name="Choi C."/>
            <person name="Clum A."/>
            <person name="LaButti K.M."/>
            <person name="Lindquist E.A."/>
            <person name="Yee Ngan C."/>
            <person name="Ohm R.A."/>
            <person name="Salamov A.A."/>
            <person name="Grigoriev I.V."/>
            <person name="Spatafora J.W."/>
            <person name="Berbee M.L."/>
        </authorList>
    </citation>
    <scope>NUCLEOTIDE SEQUENCE [LARGE SCALE GENOMIC DNA]</scope>
    <source>
        <strain evidence="5 6">NRRL 1564</strain>
    </source>
</reference>
<gene>
    <name evidence="5" type="ORF">COEREDRAFT_43118</name>
</gene>
<sequence length="597" mass="64812">MAAAAGGDGKLWVDKYRARSYVDLLSDERTSRAVMQWLKEWDYCVFGRERGTSKAKGTAGQDRWRRPTQRVLLLAGPAGLGKTTLAHVAARQAGYEVVEINASDDRTSSRVRERIAGVTRTRAVGKRPQLLVLDEIDGAAAGQGDFVGALARAAAADGRRGAQLRPIICICNNAYAPVLRPLRHTALALHVGAPTAARVAQRLADLCAAEGVSADAWTLLELAQQNAGDVRASVNALQLATHGIRSLSAIGAAGAKDAQRSLRAAWNMIFLRTTDDRAQAQAVVNAAQTSGDSERLMQGCFENYLRSGFRDLTHTRLARLCGDWLVFHDQIDAATRRNPATVAALANYQAFAIVAVHRTCSTPFGLSRDAFEYPQADSALVQGRQAATVALQALIGGAKCVRTRAGLTVSSAAVELADYMTRILAPRLTTANRHLLKEPESTRLQRLVEVMSAWGLTFVQNRDADGRPAYCLDPPVDRLVAFRDRRLTNAPAPIRYSVRQLIAQELSRVHATSTEEAEATAAEHSKQEYLRQLRAGPQLASVLPAPAVMTDFFGRPRAAVSNDGKANTSQQPSHMWFSFVEGFSNAVRKPTAMRELL</sequence>
<evidence type="ECO:0000313" key="6">
    <source>
        <dbReference type="Proteomes" id="UP000242474"/>
    </source>
</evidence>
<dbReference type="InterPro" id="IPR003593">
    <property type="entry name" value="AAA+_ATPase"/>
</dbReference>
<protein>
    <submittedName>
        <fullName evidence="5">P-loop containing nucleoside triphosphate hydrolase protein</fullName>
    </submittedName>
</protein>
<keyword evidence="5" id="KW-0378">Hydrolase</keyword>
<evidence type="ECO:0000259" key="4">
    <source>
        <dbReference type="SMART" id="SM00382"/>
    </source>
</evidence>
<dbReference type="InterPro" id="IPR027417">
    <property type="entry name" value="P-loop_NTPase"/>
</dbReference>
<dbReference type="EMBL" id="KZ303501">
    <property type="protein sequence ID" value="PIA16253.1"/>
    <property type="molecule type" value="Genomic_DNA"/>
</dbReference>
<organism evidence="5 6">
    <name type="scientific">Coemansia reversa (strain ATCC 12441 / NRRL 1564)</name>
    <dbReference type="NCBI Taxonomy" id="763665"/>
    <lineage>
        <taxon>Eukaryota</taxon>
        <taxon>Fungi</taxon>
        <taxon>Fungi incertae sedis</taxon>
        <taxon>Zoopagomycota</taxon>
        <taxon>Kickxellomycotina</taxon>
        <taxon>Kickxellomycetes</taxon>
        <taxon>Kickxellales</taxon>
        <taxon>Kickxellaceae</taxon>
        <taxon>Coemansia</taxon>
    </lineage>
</organism>
<dbReference type="SMART" id="SM00382">
    <property type="entry name" value="AAA"/>
    <property type="match status" value="1"/>
</dbReference>
<evidence type="ECO:0000313" key="5">
    <source>
        <dbReference type="EMBL" id="PIA16253.1"/>
    </source>
</evidence>
<evidence type="ECO:0000256" key="3">
    <source>
        <dbReference type="ARBA" id="ARBA00043975"/>
    </source>
</evidence>
<dbReference type="PANTHER" id="PTHR46765">
    <property type="entry name" value="P-LOOP CONTAINING NUCLEOSIDE TRIPHOSPHATE HYDROLASES SUPERFAMILY PROTEIN"/>
    <property type="match status" value="1"/>
</dbReference>
<dbReference type="CDD" id="cd00009">
    <property type="entry name" value="AAA"/>
    <property type="match status" value="1"/>
</dbReference>
<keyword evidence="2" id="KW-0539">Nucleus</keyword>
<accession>A0A2G5BB72</accession>
<comment type="similarity">
    <text evidence="3">Belongs to the activator 1 small subunits family. CTF18 subfamily.</text>
</comment>
<evidence type="ECO:0000256" key="2">
    <source>
        <dbReference type="ARBA" id="ARBA00023242"/>
    </source>
</evidence>
<dbReference type="SUPFAM" id="SSF52540">
    <property type="entry name" value="P-loop containing nucleoside triphosphate hydrolases"/>
    <property type="match status" value="1"/>
</dbReference>
<dbReference type="InterPro" id="IPR053016">
    <property type="entry name" value="CTF18-RFC_complex"/>
</dbReference>
<proteinExistence type="inferred from homology"/>
<dbReference type="InterPro" id="IPR003959">
    <property type="entry name" value="ATPase_AAA_core"/>
</dbReference>
<comment type="subcellular location">
    <subcellularLocation>
        <location evidence="1">Nucleus</location>
    </subcellularLocation>
</comment>
<feature type="domain" description="AAA+ ATPase" evidence="4">
    <location>
        <begin position="68"/>
        <end position="197"/>
    </location>
</feature>
<dbReference type="Proteomes" id="UP000242474">
    <property type="component" value="Unassembled WGS sequence"/>
</dbReference>
<dbReference type="GO" id="GO:0005634">
    <property type="term" value="C:nucleus"/>
    <property type="evidence" value="ECO:0007669"/>
    <property type="project" value="UniProtKB-SubCell"/>
</dbReference>
<dbReference type="Gene3D" id="3.40.50.300">
    <property type="entry name" value="P-loop containing nucleotide triphosphate hydrolases"/>
    <property type="match status" value="1"/>
</dbReference>
<dbReference type="GO" id="GO:0005524">
    <property type="term" value="F:ATP binding"/>
    <property type="evidence" value="ECO:0007669"/>
    <property type="project" value="InterPro"/>
</dbReference>
<keyword evidence="6" id="KW-1185">Reference proteome</keyword>
<dbReference type="Gene3D" id="1.10.8.60">
    <property type="match status" value="1"/>
</dbReference>
<dbReference type="STRING" id="763665.A0A2G5BB72"/>
<evidence type="ECO:0000256" key="1">
    <source>
        <dbReference type="ARBA" id="ARBA00004123"/>
    </source>
</evidence>
<dbReference type="Pfam" id="PF00004">
    <property type="entry name" value="AAA"/>
    <property type="match status" value="1"/>
</dbReference>
<dbReference type="OrthoDB" id="2195431at2759"/>
<dbReference type="GO" id="GO:0016887">
    <property type="term" value="F:ATP hydrolysis activity"/>
    <property type="evidence" value="ECO:0007669"/>
    <property type="project" value="InterPro"/>
</dbReference>